<dbReference type="Pfam" id="PF03861">
    <property type="entry name" value="ANTAR"/>
    <property type="match status" value="1"/>
</dbReference>
<accession>A0A1W5ZSQ2</accession>
<evidence type="ECO:0000256" key="3">
    <source>
        <dbReference type="PROSITE-ProRule" id="PRU00169"/>
    </source>
</evidence>
<dbReference type="SMART" id="SM01012">
    <property type="entry name" value="ANTAR"/>
    <property type="match status" value="1"/>
</dbReference>
<evidence type="ECO:0000313" key="7">
    <source>
        <dbReference type="Proteomes" id="UP000192527"/>
    </source>
</evidence>
<dbReference type="SUPFAM" id="SSF52172">
    <property type="entry name" value="CheY-like"/>
    <property type="match status" value="1"/>
</dbReference>
<keyword evidence="2" id="KW-0902">Two-component regulatory system</keyword>
<dbReference type="OrthoDB" id="9780153at2"/>
<dbReference type="PROSITE" id="PS50921">
    <property type="entry name" value="ANTAR"/>
    <property type="match status" value="1"/>
</dbReference>
<dbReference type="InterPro" id="IPR036388">
    <property type="entry name" value="WH-like_DNA-bd_sf"/>
</dbReference>
<dbReference type="STRING" id="402384.HM131_05430"/>
<dbReference type="InterPro" id="IPR005561">
    <property type="entry name" value="ANTAR"/>
</dbReference>
<keyword evidence="7" id="KW-1185">Reference proteome</keyword>
<dbReference type="InterPro" id="IPR008327">
    <property type="entry name" value="Sig_transdc_resp-reg_antiterm"/>
</dbReference>
<evidence type="ECO:0000259" key="4">
    <source>
        <dbReference type="PROSITE" id="PS50110"/>
    </source>
</evidence>
<proteinExistence type="predicted"/>
<feature type="domain" description="ANTAR" evidence="5">
    <location>
        <begin position="124"/>
        <end position="185"/>
    </location>
</feature>
<dbReference type="EMBL" id="CP020772">
    <property type="protein sequence ID" value="ARI76309.1"/>
    <property type="molecule type" value="Genomic_DNA"/>
</dbReference>
<reference evidence="6 7" key="1">
    <citation type="submission" date="2017-04" db="EMBL/GenBank/DDBJ databases">
        <title>The whole genome sequencing and assembly of Halobacillus mangrovi strain.</title>
        <authorList>
            <person name="Lee S.-J."/>
            <person name="Park M.-K."/>
            <person name="Kim J.-Y."/>
            <person name="Lee Y.-J."/>
            <person name="Yi H."/>
            <person name="Bahn Y.-S."/>
            <person name="Kim J.F."/>
            <person name="Lee D.-W."/>
        </authorList>
    </citation>
    <scope>NUCLEOTIDE SEQUENCE [LARGE SCALE GENOMIC DNA]</scope>
    <source>
        <strain evidence="6 7">KTB 131</strain>
    </source>
</reference>
<keyword evidence="1 3" id="KW-0597">Phosphoprotein</keyword>
<name>A0A1W5ZSQ2_9BACI</name>
<dbReference type="PANTHER" id="PTHR44591:SF3">
    <property type="entry name" value="RESPONSE REGULATORY DOMAIN-CONTAINING PROTEIN"/>
    <property type="match status" value="1"/>
</dbReference>
<dbReference type="AlphaFoldDB" id="A0A1W5ZSQ2"/>
<dbReference type="PANTHER" id="PTHR44591">
    <property type="entry name" value="STRESS RESPONSE REGULATOR PROTEIN 1"/>
    <property type="match status" value="1"/>
</dbReference>
<dbReference type="Gene3D" id="3.40.50.2300">
    <property type="match status" value="1"/>
</dbReference>
<dbReference type="GO" id="GO:0000160">
    <property type="term" value="P:phosphorelay signal transduction system"/>
    <property type="evidence" value="ECO:0007669"/>
    <property type="project" value="UniProtKB-KW"/>
</dbReference>
<dbReference type="Proteomes" id="UP000192527">
    <property type="component" value="Chromosome"/>
</dbReference>
<dbReference type="RefSeq" id="WP_085028712.1">
    <property type="nucleotide sequence ID" value="NZ_CP020772.1"/>
</dbReference>
<protein>
    <submittedName>
        <fullName evidence="6">Response regulator</fullName>
    </submittedName>
</protein>
<dbReference type="InterPro" id="IPR011006">
    <property type="entry name" value="CheY-like_superfamily"/>
</dbReference>
<feature type="modified residue" description="4-aspartylphosphate" evidence="3">
    <location>
        <position position="54"/>
    </location>
</feature>
<dbReference type="PROSITE" id="PS50110">
    <property type="entry name" value="RESPONSE_REGULATORY"/>
    <property type="match status" value="1"/>
</dbReference>
<dbReference type="SMART" id="SM00448">
    <property type="entry name" value="REC"/>
    <property type="match status" value="1"/>
</dbReference>
<dbReference type="Pfam" id="PF00072">
    <property type="entry name" value="Response_reg"/>
    <property type="match status" value="1"/>
</dbReference>
<evidence type="ECO:0000313" key="6">
    <source>
        <dbReference type="EMBL" id="ARI76309.1"/>
    </source>
</evidence>
<evidence type="ECO:0000259" key="5">
    <source>
        <dbReference type="PROSITE" id="PS50921"/>
    </source>
</evidence>
<dbReference type="KEGG" id="hmn:HM131_05430"/>
<dbReference type="InterPro" id="IPR050595">
    <property type="entry name" value="Bact_response_regulator"/>
</dbReference>
<evidence type="ECO:0000256" key="1">
    <source>
        <dbReference type="ARBA" id="ARBA00022553"/>
    </source>
</evidence>
<dbReference type="InterPro" id="IPR001789">
    <property type="entry name" value="Sig_transdc_resp-reg_receiver"/>
</dbReference>
<dbReference type="GO" id="GO:0003723">
    <property type="term" value="F:RNA binding"/>
    <property type="evidence" value="ECO:0007669"/>
    <property type="project" value="InterPro"/>
</dbReference>
<gene>
    <name evidence="6" type="ORF">HM131_05430</name>
</gene>
<dbReference type="PIRSF" id="PIRSF036382">
    <property type="entry name" value="RR_antiterm"/>
    <property type="match status" value="1"/>
</dbReference>
<sequence>MSKRILLVEDESIVRMDIALLLQDAGFNIAGEAGDGEKAIELAHELEPDLIIMDIKMPKLDGLKASKIISQKYNIPILLLTAYSQQEFIEKAKEANIVGYIVKPISEDRLIPAVEIALHQGMVSERYRVQVKEADNRLKKRKVVERAKGLLMEHFGYSDEASYKKMREISMNKQMPLEKVALKILKKYSEPPLTTSK</sequence>
<evidence type="ECO:0000256" key="2">
    <source>
        <dbReference type="ARBA" id="ARBA00023012"/>
    </source>
</evidence>
<feature type="domain" description="Response regulatory" evidence="4">
    <location>
        <begin position="4"/>
        <end position="118"/>
    </location>
</feature>
<dbReference type="Gene3D" id="1.10.10.10">
    <property type="entry name" value="Winged helix-like DNA-binding domain superfamily/Winged helix DNA-binding domain"/>
    <property type="match status" value="1"/>
</dbReference>
<organism evidence="6 7">
    <name type="scientific">Halobacillus mangrovi</name>
    <dbReference type="NCBI Taxonomy" id="402384"/>
    <lineage>
        <taxon>Bacteria</taxon>
        <taxon>Bacillati</taxon>
        <taxon>Bacillota</taxon>
        <taxon>Bacilli</taxon>
        <taxon>Bacillales</taxon>
        <taxon>Bacillaceae</taxon>
        <taxon>Halobacillus</taxon>
    </lineage>
</organism>